<evidence type="ECO:0000256" key="5">
    <source>
        <dbReference type="SAM" id="MobiDB-lite"/>
    </source>
</evidence>
<evidence type="ECO:0000256" key="4">
    <source>
        <dbReference type="ARBA" id="ARBA00023136"/>
    </source>
</evidence>
<feature type="transmembrane region" description="Helical" evidence="6">
    <location>
        <begin position="49"/>
        <end position="66"/>
    </location>
</feature>
<evidence type="ECO:0000256" key="2">
    <source>
        <dbReference type="ARBA" id="ARBA00022692"/>
    </source>
</evidence>
<organism evidence="7 8">
    <name type="scientific">Elysia crispata</name>
    <name type="common">lettuce slug</name>
    <dbReference type="NCBI Taxonomy" id="231223"/>
    <lineage>
        <taxon>Eukaryota</taxon>
        <taxon>Metazoa</taxon>
        <taxon>Spiralia</taxon>
        <taxon>Lophotrochozoa</taxon>
        <taxon>Mollusca</taxon>
        <taxon>Gastropoda</taxon>
        <taxon>Heterobranchia</taxon>
        <taxon>Euthyneura</taxon>
        <taxon>Panpulmonata</taxon>
        <taxon>Sacoglossa</taxon>
        <taxon>Placobranchoidea</taxon>
        <taxon>Plakobranchidae</taxon>
        <taxon>Elysia</taxon>
    </lineage>
</organism>
<dbReference type="AlphaFoldDB" id="A0AAE0YLT5"/>
<feature type="transmembrane region" description="Helical" evidence="6">
    <location>
        <begin position="86"/>
        <end position="107"/>
    </location>
</feature>
<accession>A0AAE0YLT5</accession>
<evidence type="ECO:0000256" key="6">
    <source>
        <dbReference type="SAM" id="Phobius"/>
    </source>
</evidence>
<feature type="region of interest" description="Disordered" evidence="5">
    <location>
        <begin position="118"/>
        <end position="144"/>
    </location>
</feature>
<name>A0AAE0YLT5_9GAST</name>
<feature type="compositionally biased region" description="Basic and acidic residues" evidence="5">
    <location>
        <begin position="127"/>
        <end position="140"/>
    </location>
</feature>
<keyword evidence="3 6" id="KW-1133">Transmembrane helix</keyword>
<dbReference type="GO" id="GO:0005886">
    <property type="term" value="C:plasma membrane"/>
    <property type="evidence" value="ECO:0007669"/>
    <property type="project" value="TreeGrafter"/>
</dbReference>
<evidence type="ECO:0000256" key="3">
    <source>
        <dbReference type="ARBA" id="ARBA00022989"/>
    </source>
</evidence>
<protein>
    <submittedName>
        <fullName evidence="7">Uncharacterized protein</fullName>
    </submittedName>
</protein>
<dbReference type="InterPro" id="IPR003689">
    <property type="entry name" value="ZIP"/>
</dbReference>
<comment type="caution">
    <text evidence="7">The sequence shown here is derived from an EMBL/GenBank/DDBJ whole genome shotgun (WGS) entry which is preliminary data.</text>
</comment>
<feature type="transmembrane region" description="Helical" evidence="6">
    <location>
        <begin position="273"/>
        <end position="294"/>
    </location>
</feature>
<sequence>MELTVVKVVAAIVLFILTILFGFSPYFYLQVSAVSGLSQERATSTIASLNCFSGGVFFGTLMMHIWTQGAEDFHSYSAKVGLDSEYPIFNIFLAAGFFLAAFVELMAKIWLVRPHGNSSGAIGSESGSEKTSSERAESSTKKSYSAAETNTIKCDNRGDSRVIEDCKNETESIPLNTKQCMTNDANTESLTSCKKDSEDQEGRTNVPICGVRVFLLLLALSCHTIFDGLTVGLKCRVAEVWSVLAAVTTHKSITSFCLGVEMFQNNMHSPLKAALWLGIFAVMCPLGIAAGVGLTPEGVNETAKLLTSSLLQGLAGGIFMYATLLQILAAHIGRAGTDDNCWHLPLVLAGFCVTAVSKTFGYL</sequence>
<dbReference type="Pfam" id="PF02535">
    <property type="entry name" value="Zip"/>
    <property type="match status" value="1"/>
</dbReference>
<dbReference type="Proteomes" id="UP001283361">
    <property type="component" value="Unassembled WGS sequence"/>
</dbReference>
<feature type="transmembrane region" description="Helical" evidence="6">
    <location>
        <begin position="6"/>
        <end position="29"/>
    </location>
</feature>
<evidence type="ECO:0000256" key="1">
    <source>
        <dbReference type="ARBA" id="ARBA00004141"/>
    </source>
</evidence>
<evidence type="ECO:0000313" key="8">
    <source>
        <dbReference type="Proteomes" id="UP001283361"/>
    </source>
</evidence>
<dbReference type="PANTHER" id="PTHR11040">
    <property type="entry name" value="ZINC/IRON TRANSPORTER"/>
    <property type="match status" value="1"/>
</dbReference>
<dbReference type="PANTHER" id="PTHR11040:SF140">
    <property type="entry name" value="ZRT (ZRT), IRT- (IRT-) LIKE PROTEIN TRANSPORTER"/>
    <property type="match status" value="1"/>
</dbReference>
<dbReference type="EMBL" id="JAWDGP010005910">
    <property type="protein sequence ID" value="KAK3750066.1"/>
    <property type="molecule type" value="Genomic_DNA"/>
</dbReference>
<keyword evidence="4 6" id="KW-0472">Membrane</keyword>
<gene>
    <name evidence="7" type="ORF">RRG08_018363</name>
</gene>
<proteinExistence type="predicted"/>
<keyword evidence="8" id="KW-1185">Reference proteome</keyword>
<feature type="transmembrane region" description="Helical" evidence="6">
    <location>
        <begin position="314"/>
        <end position="332"/>
    </location>
</feature>
<evidence type="ECO:0000313" key="7">
    <source>
        <dbReference type="EMBL" id="KAK3750066.1"/>
    </source>
</evidence>
<reference evidence="7" key="1">
    <citation type="journal article" date="2023" name="G3 (Bethesda)">
        <title>A reference genome for the long-term kleptoplast-retaining sea slug Elysia crispata morphotype clarki.</title>
        <authorList>
            <person name="Eastman K.E."/>
            <person name="Pendleton A.L."/>
            <person name="Shaikh M.A."/>
            <person name="Suttiyut T."/>
            <person name="Ogas R."/>
            <person name="Tomko P."/>
            <person name="Gavelis G."/>
            <person name="Widhalm J.R."/>
            <person name="Wisecaver J.H."/>
        </authorList>
    </citation>
    <scope>NUCLEOTIDE SEQUENCE</scope>
    <source>
        <strain evidence="7">ECLA1</strain>
    </source>
</reference>
<comment type="subcellular location">
    <subcellularLocation>
        <location evidence="1">Membrane</location>
        <topology evidence="1">Multi-pass membrane protein</topology>
    </subcellularLocation>
</comment>
<keyword evidence="2 6" id="KW-0812">Transmembrane</keyword>
<dbReference type="GO" id="GO:0005385">
    <property type="term" value="F:zinc ion transmembrane transporter activity"/>
    <property type="evidence" value="ECO:0007669"/>
    <property type="project" value="TreeGrafter"/>
</dbReference>